<dbReference type="EMBL" id="FNQV01000003">
    <property type="protein sequence ID" value="SDZ95555.1"/>
    <property type="molecule type" value="Genomic_DNA"/>
</dbReference>
<dbReference type="PANTHER" id="PTHR10625:SF10">
    <property type="entry name" value="HISTONE DEACETYLASE HDAC1"/>
    <property type="match status" value="1"/>
</dbReference>
<feature type="domain" description="Histone deacetylase" evidence="5">
    <location>
        <begin position="21"/>
        <end position="318"/>
    </location>
</feature>
<gene>
    <name evidence="6" type="ORF">SAMN02910418_00640</name>
</gene>
<dbReference type="InterPro" id="IPR023801">
    <property type="entry name" value="His_deacetylse_dom"/>
</dbReference>
<proteinExistence type="inferred from homology"/>
<dbReference type="InterPro" id="IPR003085">
    <property type="entry name" value="AcuC"/>
</dbReference>
<dbReference type="InterPro" id="IPR000286">
    <property type="entry name" value="HDACs"/>
</dbReference>
<dbReference type="InterPro" id="IPR023696">
    <property type="entry name" value="Ureohydrolase_dom_sf"/>
</dbReference>
<keyword evidence="7" id="KW-1185">Reference proteome</keyword>
<dbReference type="PANTHER" id="PTHR10625">
    <property type="entry name" value="HISTONE DEACETYLASE HDAC1-RELATED"/>
    <property type="match status" value="1"/>
</dbReference>
<dbReference type="PRINTS" id="PR01272">
    <property type="entry name" value="ACUCPROTEIN"/>
</dbReference>
<dbReference type="PRINTS" id="PR01270">
    <property type="entry name" value="HDASUPER"/>
</dbReference>
<reference evidence="7" key="1">
    <citation type="submission" date="2016-10" db="EMBL/GenBank/DDBJ databases">
        <authorList>
            <person name="Varghese N."/>
            <person name="Submissions S."/>
        </authorList>
    </citation>
    <scope>NUCLEOTIDE SEQUENCE [LARGE SCALE GENOMIC DNA]</scope>
    <source>
        <strain evidence="7">KPR-1</strain>
    </source>
</reference>
<dbReference type="InterPro" id="IPR037138">
    <property type="entry name" value="His_deacetylse_dom_sf"/>
</dbReference>
<dbReference type="OrthoDB" id="9808367at2"/>
<evidence type="ECO:0000313" key="7">
    <source>
        <dbReference type="Proteomes" id="UP000199288"/>
    </source>
</evidence>
<dbReference type="RefSeq" id="WP_092561962.1">
    <property type="nucleotide sequence ID" value="NZ_FNQV01000003.1"/>
</dbReference>
<evidence type="ECO:0000256" key="1">
    <source>
        <dbReference type="ARBA" id="ARBA00005101"/>
    </source>
</evidence>
<dbReference type="GO" id="GO:0040029">
    <property type="term" value="P:epigenetic regulation of gene expression"/>
    <property type="evidence" value="ECO:0007669"/>
    <property type="project" value="TreeGrafter"/>
</dbReference>
<accession>A0A1H3X821</accession>
<dbReference type="AlphaFoldDB" id="A0A1H3X821"/>
<name>A0A1H3X821_9ACTO</name>
<dbReference type="Pfam" id="PF00850">
    <property type="entry name" value="Hist_deacetyl"/>
    <property type="match status" value="1"/>
</dbReference>
<evidence type="ECO:0000256" key="2">
    <source>
        <dbReference type="ARBA" id="ARBA00005947"/>
    </source>
</evidence>
<comment type="similarity">
    <text evidence="2">Belongs to the histone deacetylase family.</text>
</comment>
<dbReference type="GO" id="GO:0045150">
    <property type="term" value="P:acetoin catabolic process"/>
    <property type="evidence" value="ECO:0007669"/>
    <property type="project" value="UniProtKB-UniPathway"/>
</dbReference>
<dbReference type="Gene3D" id="3.40.800.20">
    <property type="entry name" value="Histone deacetylase domain"/>
    <property type="match status" value="1"/>
</dbReference>
<dbReference type="GO" id="GO:0004407">
    <property type="term" value="F:histone deacetylase activity"/>
    <property type="evidence" value="ECO:0007669"/>
    <property type="project" value="TreeGrafter"/>
</dbReference>
<dbReference type="Proteomes" id="UP000199288">
    <property type="component" value="Unassembled WGS sequence"/>
</dbReference>
<sequence length="398" mass="42316">MADLAVYYSEELTEYDFGPFHPMAPVRLELTYELIQAFGLTALPTVQVLAPPVATDEELLRVHAADYVATIKAASDGTMPDDGYSFGLADADCPPFVHMHRAAARLAGGTVAACRIVRSGGVKRAVNFAGGMHHAMPAKAAGFCIYNDAAVGIADLLAAGTSSIVYIDIDAHHGDGVEKVFRDDPRVTTISLHQHPDTLFPFTGYPQDIGGTNARGHSVNLALPPRTSDGQALRALEAIVEPVLAELHPEIVITQHGCDSHVRDPLTDLAFSIDGMRAAALMLRELIDTYAHGRWVALGGGGYAVCSVPPRAWTHLVAIAAGHPIDVADAIPQSWLDFAAATGHCPSQGYLPRTMGDGVDVSFKPFSWGFDPADPIDRAINATRSAAFPDLGIDPLIL</sequence>
<dbReference type="CDD" id="cd09994">
    <property type="entry name" value="HDAC_AcuC_like"/>
    <property type="match status" value="1"/>
</dbReference>
<protein>
    <recommendedName>
        <fullName evidence="3">Acetoin utilization protein AcuC</fullName>
    </recommendedName>
</protein>
<evidence type="ECO:0000259" key="5">
    <source>
        <dbReference type="Pfam" id="PF00850"/>
    </source>
</evidence>
<evidence type="ECO:0000256" key="4">
    <source>
        <dbReference type="ARBA" id="ARBA00022627"/>
    </source>
</evidence>
<dbReference type="UniPathway" id="UPA00040"/>
<evidence type="ECO:0000256" key="3">
    <source>
        <dbReference type="ARBA" id="ARBA00020218"/>
    </source>
</evidence>
<comment type="pathway">
    <text evidence="1">Ketone degradation; acetoin degradation.</text>
</comment>
<organism evidence="6 7">
    <name type="scientific">Bowdeniella nasicola</name>
    <dbReference type="NCBI Taxonomy" id="208480"/>
    <lineage>
        <taxon>Bacteria</taxon>
        <taxon>Bacillati</taxon>
        <taxon>Actinomycetota</taxon>
        <taxon>Actinomycetes</taxon>
        <taxon>Actinomycetales</taxon>
        <taxon>Actinomycetaceae</taxon>
        <taxon>Bowdeniella</taxon>
    </lineage>
</organism>
<dbReference type="SUPFAM" id="SSF52768">
    <property type="entry name" value="Arginase/deacetylase"/>
    <property type="match status" value="1"/>
</dbReference>
<evidence type="ECO:0000313" key="6">
    <source>
        <dbReference type="EMBL" id="SDZ95555.1"/>
    </source>
</evidence>
<keyword evidence="4" id="KW-0006">Acetoin catabolism</keyword>